<dbReference type="InterPro" id="IPR005162">
    <property type="entry name" value="Retrotrans_gag_dom"/>
</dbReference>
<dbReference type="Pfam" id="PF00665">
    <property type="entry name" value="rve"/>
    <property type="match status" value="1"/>
</dbReference>
<evidence type="ECO:0000256" key="2">
    <source>
        <dbReference type="ARBA" id="ARBA00022679"/>
    </source>
</evidence>
<evidence type="ECO:0000256" key="5">
    <source>
        <dbReference type="ARBA" id="ARBA00022759"/>
    </source>
</evidence>
<comment type="caution">
    <text evidence="10">The sequence shown here is derived from an EMBL/GenBank/DDBJ whole genome shotgun (WGS) entry which is preliminary data.</text>
</comment>
<sequence>MTRSSTDPLYTFDPEIELTLRRLRKIRNTVVNISSSVNSVINSDQSYTDNLVSSTNISTKPGQMENQNRTLKELATPDVVYQPWCIQYPQLEPAQTYELKSGLIHLLPKFHGLAGEDPHKHLKEFHVVCSTMRPQGIPEDYIKMKAFPFSLDGAAKDWLYLQPTLFNTWGDMKRTFLEKFFPASRTATIRKEICGIRQHTGETLHEYWERFNKLCATCPHHQISEQLLIQYFYEGLSMMDRSMIDAASGGALMDKTPAATRHLISNMARNTQQFVIRGPNPSRPVNEIGAASNQRLENQLTELTSLVRQLAVSQHHPAMAAKVCGICTSVEHPTDLCPTLQETESGQTESVGAVGGFHYGKQPYQNRQFDNQPYGKQPFRPSPQQGPYAAQRAGSMPNAPYGVAGYQQPSPQYTTPSFPPQQQRTPTQGNSPSLEDLMKQLATSNLEFQQSVSSSNLQFQQNMTATIQDLKMQIGQLANTVSELQSTGSSSLPSQPIPNPRGNANAVILRSDKELTQPAQHQVSQPTEADSKVVANSQSHPQTAVPLPFPSRTVSARKLDSDDELLKMFWKVEINIPLLDAIKQIPKYAKFLKELCVHKRRKMKGSRELGGVVSALTKTNSTVGISQVLPKKVPCTIGDCTFADAMLDLGASINVMQASTYRSLNFGDLEPIGMTIQLANRSIVQPLGVLEDVLVQVNELIFPTDFYVLDMENEPSGKGSTLILGRPFLMTARTKIDVHAGTLSMEFVREKVAKIKKPSPAQLATIFMAKMKSAKEGRVSARMKHKAEIMSAIVMPSREQVGQTDPRPITPESPSPPPMELKPLSGHLKYAYLDNEQWLPVIIANNLLPKQEEKLLNVLRQHKKAIGWRLSNLPSINPSICMHRILMEEDIKPIRQQQRRLNPTILDVVKKEVTKLLAAGIIYPISDSQWVSPVQVVPKKSGMTVMKNQQDELVSTRIQNSWRVCIDYKRLNQATRKDHFPLPFIDQMLQKIAGKSHFYFLDGFSGYMQIHIAPEDQHKTTFTCPFGTFAYTRMPYGLCNTPSMFQRCMMSIFSDLLQDCMEVFMDDFTVYAESFDSCLNNPSEVLKRCIDTNLVLNFEKCHFMVTEGIVLGHLVSNRGIEVDKAKIDIITSLPNPASVREVRSFLGHAGFYRRFIKDFSKIALPLSKLLQKDELKTKLTFAPILQALIWDLQFELIYDGASNLALGAVLGQKARVGQPVHELLAIVFALDKFRSYLLGSKIVVFSDHAALRYLLKKPDAKPRLIQFMSLRMRPRPWIQPSKITRQLRRNFLQFALRYLLKKPDAKPRLIQWMLLLQEFNLEIRDKKGAENSVADHLSRIERESEQLPIRDGFPDEHLLHIKSDPPWYADICNFVATSQFPPEASRTYKEKIRSDAKYYVWDDPYLWRLCNDKIIRRCIPETEIKSVLHLCHSAPGGGHYGSSRTARKVLDCGLYWPSIFRDAHQFVSTCDRCQKAGMALNQRHEMPQQPILFCEVFDVWGIDFMGPFPVSNGYSYILLAVDYVSRWVEAIPTRTNDAKVVVDFLKSNIFCRFGVPKALISDQG</sequence>
<evidence type="ECO:0000313" key="11">
    <source>
        <dbReference type="Proteomes" id="UP000257109"/>
    </source>
</evidence>
<feature type="region of interest" description="Disordered" evidence="8">
    <location>
        <begin position="516"/>
        <end position="549"/>
    </location>
</feature>
<evidence type="ECO:0000256" key="1">
    <source>
        <dbReference type="ARBA" id="ARBA00012493"/>
    </source>
</evidence>
<protein>
    <recommendedName>
        <fullName evidence="1">RNA-directed DNA polymerase</fullName>
        <ecNumber evidence="1">2.7.7.49</ecNumber>
    </recommendedName>
</protein>
<dbReference type="Gene3D" id="3.30.420.10">
    <property type="entry name" value="Ribonuclease H-like superfamily/Ribonuclease H"/>
    <property type="match status" value="1"/>
</dbReference>
<dbReference type="PROSITE" id="PS50994">
    <property type="entry name" value="INTEGRASE"/>
    <property type="match status" value="1"/>
</dbReference>
<gene>
    <name evidence="10" type="primary">pol</name>
    <name evidence="10" type="ORF">CR513_35881</name>
</gene>
<dbReference type="InterPro" id="IPR001584">
    <property type="entry name" value="Integrase_cat-core"/>
</dbReference>
<feature type="domain" description="Integrase catalytic" evidence="9">
    <location>
        <begin position="1486"/>
        <end position="1564"/>
    </location>
</feature>
<feature type="compositionally biased region" description="Pro residues" evidence="8">
    <location>
        <begin position="808"/>
        <end position="820"/>
    </location>
</feature>
<organism evidence="10 11">
    <name type="scientific">Mucuna pruriens</name>
    <name type="common">Velvet bean</name>
    <name type="synonym">Dolichos pruriens</name>
    <dbReference type="NCBI Taxonomy" id="157652"/>
    <lineage>
        <taxon>Eukaryota</taxon>
        <taxon>Viridiplantae</taxon>
        <taxon>Streptophyta</taxon>
        <taxon>Embryophyta</taxon>
        <taxon>Tracheophyta</taxon>
        <taxon>Spermatophyta</taxon>
        <taxon>Magnoliopsida</taxon>
        <taxon>eudicotyledons</taxon>
        <taxon>Gunneridae</taxon>
        <taxon>Pentapetalae</taxon>
        <taxon>rosids</taxon>
        <taxon>fabids</taxon>
        <taxon>Fabales</taxon>
        <taxon>Fabaceae</taxon>
        <taxon>Papilionoideae</taxon>
        <taxon>50 kb inversion clade</taxon>
        <taxon>NPAAA clade</taxon>
        <taxon>indigoferoid/millettioid clade</taxon>
        <taxon>Phaseoleae</taxon>
        <taxon>Mucuna</taxon>
    </lineage>
</organism>
<dbReference type="Gene3D" id="2.40.70.10">
    <property type="entry name" value="Acid Proteases"/>
    <property type="match status" value="1"/>
</dbReference>
<dbReference type="Pfam" id="PF17921">
    <property type="entry name" value="Integrase_H2C2"/>
    <property type="match status" value="1"/>
</dbReference>
<evidence type="ECO:0000256" key="8">
    <source>
        <dbReference type="SAM" id="MobiDB-lite"/>
    </source>
</evidence>
<dbReference type="OrthoDB" id="10055717at2759"/>
<dbReference type="InterPro" id="IPR043128">
    <property type="entry name" value="Rev_trsase/Diguanyl_cyclase"/>
</dbReference>
<keyword evidence="4" id="KW-0540">Nuclease</keyword>
<keyword evidence="3" id="KW-0548">Nucleotidyltransferase</keyword>
<dbReference type="CDD" id="cd01647">
    <property type="entry name" value="RT_LTR"/>
    <property type="match status" value="1"/>
</dbReference>
<dbReference type="Pfam" id="PF03732">
    <property type="entry name" value="Retrotrans_gag"/>
    <property type="match status" value="1"/>
</dbReference>
<dbReference type="InterPro" id="IPR041588">
    <property type="entry name" value="Integrase_H2C2"/>
</dbReference>
<feature type="region of interest" description="Disordered" evidence="8">
    <location>
        <begin position="351"/>
        <end position="434"/>
    </location>
</feature>
<dbReference type="Gene3D" id="3.10.10.10">
    <property type="entry name" value="HIV Type 1 Reverse Transcriptase, subunit A, domain 1"/>
    <property type="match status" value="1"/>
</dbReference>
<evidence type="ECO:0000256" key="3">
    <source>
        <dbReference type="ARBA" id="ARBA00022695"/>
    </source>
</evidence>
<evidence type="ECO:0000256" key="7">
    <source>
        <dbReference type="ARBA" id="ARBA00022918"/>
    </source>
</evidence>
<dbReference type="CDD" id="cd00303">
    <property type="entry name" value="retropepsin_like"/>
    <property type="match status" value="1"/>
</dbReference>
<dbReference type="EC" id="2.7.7.49" evidence="1"/>
<dbReference type="SUPFAM" id="SSF53098">
    <property type="entry name" value="Ribonuclease H-like"/>
    <property type="match status" value="1"/>
</dbReference>
<feature type="compositionally biased region" description="Polar residues" evidence="8">
    <location>
        <begin position="485"/>
        <end position="494"/>
    </location>
</feature>
<feature type="region of interest" description="Disordered" evidence="8">
    <location>
        <begin position="799"/>
        <end position="820"/>
    </location>
</feature>
<dbReference type="GO" id="GO:0003964">
    <property type="term" value="F:RNA-directed DNA polymerase activity"/>
    <property type="evidence" value="ECO:0007669"/>
    <property type="project" value="UniProtKB-KW"/>
</dbReference>
<dbReference type="InterPro" id="IPR043502">
    <property type="entry name" value="DNA/RNA_pol_sf"/>
</dbReference>
<feature type="region of interest" description="Disordered" evidence="8">
    <location>
        <begin position="485"/>
        <end position="504"/>
    </location>
</feature>
<dbReference type="Gene3D" id="1.10.340.70">
    <property type="match status" value="1"/>
</dbReference>
<reference evidence="10" key="1">
    <citation type="submission" date="2018-05" db="EMBL/GenBank/DDBJ databases">
        <title>Draft genome of Mucuna pruriens seed.</title>
        <authorList>
            <person name="Nnadi N.E."/>
            <person name="Vos R."/>
            <person name="Hasami M.H."/>
            <person name="Devisetty U.K."/>
            <person name="Aguiy J.C."/>
        </authorList>
    </citation>
    <scope>NUCLEOTIDE SEQUENCE [LARGE SCALE GENOMIC DNA]</scope>
    <source>
        <strain evidence="10">JCA_2017</strain>
    </source>
</reference>
<dbReference type="EMBL" id="QJKJ01007421">
    <property type="protein sequence ID" value="RDX83227.1"/>
    <property type="molecule type" value="Genomic_DNA"/>
</dbReference>
<keyword evidence="7" id="KW-0695">RNA-directed DNA polymerase</keyword>
<dbReference type="GO" id="GO:0015074">
    <property type="term" value="P:DNA integration"/>
    <property type="evidence" value="ECO:0007669"/>
    <property type="project" value="InterPro"/>
</dbReference>
<evidence type="ECO:0000313" key="10">
    <source>
        <dbReference type="EMBL" id="RDX83227.1"/>
    </source>
</evidence>
<dbReference type="CDD" id="cd09274">
    <property type="entry name" value="RNase_HI_RT_Ty3"/>
    <property type="match status" value="1"/>
</dbReference>
<evidence type="ECO:0000259" key="9">
    <source>
        <dbReference type="PROSITE" id="PS50994"/>
    </source>
</evidence>
<keyword evidence="11" id="KW-1185">Reference proteome</keyword>
<name>A0A371FY25_MUCPR</name>
<dbReference type="InterPro" id="IPR050951">
    <property type="entry name" value="Retrovirus_Pol_polyprotein"/>
</dbReference>
<keyword evidence="5" id="KW-0255">Endonuclease</keyword>
<feature type="non-terminal residue" evidence="10">
    <location>
        <position position="1"/>
    </location>
</feature>
<dbReference type="InterPro" id="IPR036397">
    <property type="entry name" value="RNaseH_sf"/>
</dbReference>
<dbReference type="PANTHER" id="PTHR37984:SF5">
    <property type="entry name" value="PROTEIN NYNRIN-LIKE"/>
    <property type="match status" value="1"/>
</dbReference>
<dbReference type="GO" id="GO:0004519">
    <property type="term" value="F:endonuclease activity"/>
    <property type="evidence" value="ECO:0007669"/>
    <property type="project" value="UniProtKB-KW"/>
</dbReference>
<dbReference type="GO" id="GO:0003676">
    <property type="term" value="F:nucleic acid binding"/>
    <property type="evidence" value="ECO:0007669"/>
    <property type="project" value="InterPro"/>
</dbReference>
<dbReference type="Pfam" id="PF00078">
    <property type="entry name" value="RVT_1"/>
    <property type="match status" value="1"/>
</dbReference>
<dbReference type="Gene3D" id="3.30.70.270">
    <property type="match status" value="2"/>
</dbReference>
<dbReference type="Pfam" id="PF17917">
    <property type="entry name" value="RT_RNaseH"/>
    <property type="match status" value="1"/>
</dbReference>
<dbReference type="InterPro" id="IPR041373">
    <property type="entry name" value="RT_RNaseH"/>
</dbReference>
<dbReference type="PANTHER" id="PTHR37984">
    <property type="entry name" value="PROTEIN CBG26694"/>
    <property type="match status" value="1"/>
</dbReference>
<proteinExistence type="predicted"/>
<feature type="compositionally biased region" description="Polar residues" evidence="8">
    <location>
        <begin position="517"/>
        <end position="542"/>
    </location>
</feature>
<dbReference type="InterPro" id="IPR000477">
    <property type="entry name" value="RT_dom"/>
</dbReference>
<evidence type="ECO:0000256" key="6">
    <source>
        <dbReference type="ARBA" id="ARBA00022801"/>
    </source>
</evidence>
<dbReference type="GO" id="GO:0016787">
    <property type="term" value="F:hydrolase activity"/>
    <property type="evidence" value="ECO:0007669"/>
    <property type="project" value="UniProtKB-KW"/>
</dbReference>
<evidence type="ECO:0000256" key="4">
    <source>
        <dbReference type="ARBA" id="ARBA00022722"/>
    </source>
</evidence>
<keyword evidence="2" id="KW-0808">Transferase</keyword>
<keyword evidence="6" id="KW-0378">Hydrolase</keyword>
<accession>A0A371FY25</accession>
<dbReference type="Proteomes" id="UP000257109">
    <property type="component" value="Unassembled WGS sequence"/>
</dbReference>
<feature type="compositionally biased region" description="Polar residues" evidence="8">
    <location>
        <begin position="407"/>
        <end position="433"/>
    </location>
</feature>
<feature type="non-terminal residue" evidence="10">
    <location>
        <position position="1564"/>
    </location>
</feature>
<dbReference type="InterPro" id="IPR021109">
    <property type="entry name" value="Peptidase_aspartic_dom_sf"/>
</dbReference>
<dbReference type="SUPFAM" id="SSF56672">
    <property type="entry name" value="DNA/RNA polymerases"/>
    <property type="match status" value="1"/>
</dbReference>
<dbReference type="InterPro" id="IPR012337">
    <property type="entry name" value="RNaseH-like_sf"/>
</dbReference>